<proteinExistence type="predicted"/>
<feature type="domain" description="ParB-like N-terminal" evidence="1">
    <location>
        <begin position="5"/>
        <end position="90"/>
    </location>
</feature>
<dbReference type="SMART" id="SM00470">
    <property type="entry name" value="ParB"/>
    <property type="match status" value="1"/>
</dbReference>
<evidence type="ECO:0000313" key="3">
    <source>
        <dbReference type="Proteomes" id="UP000252458"/>
    </source>
</evidence>
<dbReference type="InterPro" id="IPR036086">
    <property type="entry name" value="ParB/Sulfiredoxin_sf"/>
</dbReference>
<dbReference type="Pfam" id="PF02195">
    <property type="entry name" value="ParB_N"/>
    <property type="match status" value="1"/>
</dbReference>
<dbReference type="RefSeq" id="WP_113045882.1">
    <property type="nucleotide sequence ID" value="NZ_QMFZ01000012.1"/>
</dbReference>
<evidence type="ECO:0000313" key="2">
    <source>
        <dbReference type="EMBL" id="RBB38894.1"/>
    </source>
</evidence>
<gene>
    <name evidence="2" type="ORF">DPV79_16060</name>
</gene>
<dbReference type="EMBL" id="QMFZ01000012">
    <property type="protein sequence ID" value="RBB38894.1"/>
    <property type="molecule type" value="Genomic_DNA"/>
</dbReference>
<accession>A0A365QUT7</accession>
<dbReference type="CDD" id="cd16403">
    <property type="entry name" value="ParB_N_like_MT"/>
    <property type="match status" value="1"/>
</dbReference>
<reference evidence="2 3" key="1">
    <citation type="submission" date="2018-06" db="EMBL/GenBank/DDBJ databases">
        <title>Draft genome sequence of Burkholderia reimsis strain BE51 isolated from a French agricultural soil.</title>
        <authorList>
            <person name="Esmaeel Q."/>
        </authorList>
    </citation>
    <scope>NUCLEOTIDE SEQUENCE [LARGE SCALE GENOMIC DNA]</scope>
    <source>
        <strain evidence="2 3">BE51</strain>
    </source>
</reference>
<comment type="caution">
    <text evidence="2">The sequence shown here is derived from an EMBL/GenBank/DDBJ whole genome shotgun (WGS) entry which is preliminary data.</text>
</comment>
<keyword evidence="3" id="KW-1185">Reference proteome</keyword>
<sequence length="163" mass="17807">MLAVTYRSIDELIPYARNSRTHSDAQIAQIAASLREFGWTIPVLIDDADNVIAGHGRLLAARKLGQTEVPTISLSHLTETQRRAYVIADNKLAEQAGWDTELLALELGELNETFDVSLLGFAPEEVADLLVGPTFGPADADSQGKLDEKGKCKCPNCGHEFMR</sequence>
<dbReference type="REBASE" id="648206">
    <property type="entry name" value="M.BreBE51ORF16060P"/>
</dbReference>
<dbReference type="Proteomes" id="UP000252458">
    <property type="component" value="Unassembled WGS sequence"/>
</dbReference>
<dbReference type="Gene3D" id="3.90.1530.10">
    <property type="entry name" value="Conserved hypothetical protein from pyrococcus furiosus pfu- 392566-001, ParB domain"/>
    <property type="match status" value="1"/>
</dbReference>
<dbReference type="InterPro" id="IPR003115">
    <property type="entry name" value="ParB_N"/>
</dbReference>
<dbReference type="SUPFAM" id="SSF110849">
    <property type="entry name" value="ParB/Sulfiredoxin"/>
    <property type="match status" value="1"/>
</dbReference>
<name>A0A365QUT7_9BURK</name>
<dbReference type="AlphaFoldDB" id="A0A365QUT7"/>
<evidence type="ECO:0000259" key="1">
    <source>
        <dbReference type="SMART" id="SM00470"/>
    </source>
</evidence>
<protein>
    <recommendedName>
        <fullName evidence="1">ParB-like N-terminal domain-containing protein</fullName>
    </recommendedName>
</protein>
<organism evidence="2 3">
    <name type="scientific">Burkholderia reimsis</name>
    <dbReference type="NCBI Taxonomy" id="2234132"/>
    <lineage>
        <taxon>Bacteria</taxon>
        <taxon>Pseudomonadati</taxon>
        <taxon>Pseudomonadota</taxon>
        <taxon>Betaproteobacteria</taxon>
        <taxon>Burkholderiales</taxon>
        <taxon>Burkholderiaceae</taxon>
        <taxon>Burkholderia</taxon>
    </lineage>
</organism>